<dbReference type="EMBL" id="DVLL01000013">
    <property type="protein sequence ID" value="HIT58746.1"/>
    <property type="molecule type" value="Genomic_DNA"/>
</dbReference>
<evidence type="ECO:0000259" key="7">
    <source>
        <dbReference type="Pfam" id="PF03772"/>
    </source>
</evidence>
<name>A0A9D1KK58_9FIRM</name>
<evidence type="ECO:0000256" key="2">
    <source>
        <dbReference type="ARBA" id="ARBA00022475"/>
    </source>
</evidence>
<comment type="caution">
    <text evidence="8">The sequence shown here is derived from an EMBL/GenBank/DDBJ whole genome shotgun (WGS) entry which is preliminary data.</text>
</comment>
<gene>
    <name evidence="8" type="ORF">IAC39_03415</name>
</gene>
<evidence type="ECO:0000256" key="1">
    <source>
        <dbReference type="ARBA" id="ARBA00004651"/>
    </source>
</evidence>
<comment type="subcellular location">
    <subcellularLocation>
        <location evidence="1">Cell membrane</location>
        <topology evidence="1">Multi-pass membrane protein</topology>
    </subcellularLocation>
</comment>
<dbReference type="NCBIfam" id="TIGR00360">
    <property type="entry name" value="ComEC_N-term"/>
    <property type="match status" value="1"/>
</dbReference>
<evidence type="ECO:0000313" key="8">
    <source>
        <dbReference type="EMBL" id="HIT58746.1"/>
    </source>
</evidence>
<feature type="transmembrane region" description="Helical" evidence="6">
    <location>
        <begin position="12"/>
        <end position="31"/>
    </location>
</feature>
<protein>
    <submittedName>
        <fullName evidence="8">ComEC/Rec2 family competence protein</fullName>
    </submittedName>
</protein>
<evidence type="ECO:0000256" key="5">
    <source>
        <dbReference type="ARBA" id="ARBA00023136"/>
    </source>
</evidence>
<reference evidence="8" key="2">
    <citation type="journal article" date="2021" name="PeerJ">
        <title>Extensive microbial diversity within the chicken gut microbiome revealed by metagenomics and culture.</title>
        <authorList>
            <person name="Gilroy R."/>
            <person name="Ravi A."/>
            <person name="Getino M."/>
            <person name="Pursley I."/>
            <person name="Horton D.L."/>
            <person name="Alikhan N.F."/>
            <person name="Baker D."/>
            <person name="Gharbi K."/>
            <person name="Hall N."/>
            <person name="Watson M."/>
            <person name="Adriaenssens E.M."/>
            <person name="Foster-Nyarko E."/>
            <person name="Jarju S."/>
            <person name="Secka A."/>
            <person name="Antonio M."/>
            <person name="Oren A."/>
            <person name="Chaudhuri R.R."/>
            <person name="La Ragione R."/>
            <person name="Hildebrand F."/>
            <person name="Pallen M.J."/>
        </authorList>
    </citation>
    <scope>NUCLEOTIDE SEQUENCE</scope>
    <source>
        <strain evidence="8">CHK33-4379</strain>
    </source>
</reference>
<evidence type="ECO:0000313" key="9">
    <source>
        <dbReference type="Proteomes" id="UP000824136"/>
    </source>
</evidence>
<feature type="transmembrane region" description="Helical" evidence="6">
    <location>
        <begin position="65"/>
        <end position="90"/>
    </location>
</feature>
<dbReference type="Proteomes" id="UP000824136">
    <property type="component" value="Unassembled WGS sequence"/>
</dbReference>
<keyword evidence="5 6" id="KW-0472">Membrane</keyword>
<organism evidence="8 9">
    <name type="scientific">Candidatus Faeciplasma pullistercoris</name>
    <dbReference type="NCBI Taxonomy" id="2840800"/>
    <lineage>
        <taxon>Bacteria</taxon>
        <taxon>Bacillati</taxon>
        <taxon>Bacillota</taxon>
        <taxon>Clostridia</taxon>
        <taxon>Eubacteriales</taxon>
        <taxon>Oscillospiraceae</taxon>
        <taxon>Oscillospiraceae incertae sedis</taxon>
        <taxon>Candidatus Faeciplasma</taxon>
    </lineage>
</organism>
<accession>A0A9D1KK58</accession>
<dbReference type="PANTHER" id="PTHR30619">
    <property type="entry name" value="DNA INTERNALIZATION/COMPETENCE PROTEIN COMEC/REC2"/>
    <property type="match status" value="1"/>
</dbReference>
<dbReference type="AlphaFoldDB" id="A0A9D1KK58"/>
<reference evidence="8" key="1">
    <citation type="submission" date="2020-10" db="EMBL/GenBank/DDBJ databases">
        <authorList>
            <person name="Gilroy R."/>
        </authorList>
    </citation>
    <scope>NUCLEOTIDE SEQUENCE</scope>
    <source>
        <strain evidence="8">CHK33-4379</strain>
    </source>
</reference>
<feature type="transmembrane region" description="Helical" evidence="6">
    <location>
        <begin position="461"/>
        <end position="479"/>
    </location>
</feature>
<evidence type="ECO:0000256" key="4">
    <source>
        <dbReference type="ARBA" id="ARBA00022989"/>
    </source>
</evidence>
<feature type="transmembrane region" description="Helical" evidence="6">
    <location>
        <begin position="37"/>
        <end position="53"/>
    </location>
</feature>
<feature type="transmembrane region" description="Helical" evidence="6">
    <location>
        <begin position="485"/>
        <end position="507"/>
    </location>
</feature>
<feature type="transmembrane region" description="Helical" evidence="6">
    <location>
        <begin position="401"/>
        <end position="420"/>
    </location>
</feature>
<dbReference type="Pfam" id="PF03772">
    <property type="entry name" value="Competence"/>
    <property type="match status" value="1"/>
</dbReference>
<feature type="transmembrane region" description="Helical" evidence="6">
    <location>
        <begin position="370"/>
        <end position="389"/>
    </location>
</feature>
<feature type="transmembrane region" description="Helical" evidence="6">
    <location>
        <begin position="293"/>
        <end position="310"/>
    </location>
</feature>
<dbReference type="GO" id="GO:0005886">
    <property type="term" value="C:plasma membrane"/>
    <property type="evidence" value="ECO:0007669"/>
    <property type="project" value="UniProtKB-SubCell"/>
</dbReference>
<dbReference type="InterPro" id="IPR004477">
    <property type="entry name" value="ComEC_N"/>
</dbReference>
<feature type="domain" description="ComEC/Rec2-related protein" evidence="7">
    <location>
        <begin position="220"/>
        <end position="477"/>
    </location>
</feature>
<evidence type="ECO:0000256" key="3">
    <source>
        <dbReference type="ARBA" id="ARBA00022692"/>
    </source>
</evidence>
<feature type="transmembrane region" description="Helical" evidence="6">
    <location>
        <begin position="317"/>
        <end position="334"/>
    </location>
</feature>
<sequence>MSRSRSANLTKEVLAWSGLGILAGFLYGFYAGLTAKLIFILGCVLCSVILIAVEKHKYSRVLSGGRCLAVLLCFAAAATAYSAVFTAVTVDKISEISGSRRTVTGIVTDITDGDVQQATLQANVEGVRTKLRVYLNETSVDYGDEITIEAVVSGITDVNDRGYMYPKGFYADISSPELISVRKASGIALLYQAIKEYSHSISERLRQTTETDSGELLSSMLCGDDPVLSDSLRTDLNRAGIGHLMAVSGLHVCTITAFVSLIMEKLRAGKYLKFIVCEGIMAAFIVFSGMSVSAIRAFIMMTLLLLSRILHKEYSGISALAASVILITCANPFAAADPSLLMSASGVFSANTVTGAVIREFNLRRSILKALVLPIAASICILPFSLLYFDEISVISPIANVIFVPISSMALCLCMLFALLGGQPAFSILTEAAGLLADIVVKGCKILSEHRFTFLPVRFRVVALIILAASALVAAYFIVSGNLRGTTLASLGVYALAVCMIFTLSVVNKDKVYVSLTVRDGEFLCVVGTLNSAIAIDSSCEFADTLSRSLAMDGTTALESVVILDNGASGYPSYLRSETAPKSLMFYDTRLAGASYGTELIELVDGTVISAYGVEIIIHSSSAISILSGGSELYIGRECPQDYSPDDARIVVLDGITVFSDSFGTFALDDRLERRWALSDGFAFRENEVLV</sequence>
<dbReference type="InterPro" id="IPR052159">
    <property type="entry name" value="Competence_DNA_uptake"/>
</dbReference>
<keyword evidence="4 6" id="KW-1133">Transmembrane helix</keyword>
<keyword evidence="3 6" id="KW-0812">Transmembrane</keyword>
<evidence type="ECO:0000256" key="6">
    <source>
        <dbReference type="SAM" id="Phobius"/>
    </source>
</evidence>
<keyword evidence="2" id="KW-1003">Cell membrane</keyword>
<feature type="transmembrane region" description="Helical" evidence="6">
    <location>
        <begin position="240"/>
        <end position="259"/>
    </location>
</feature>
<dbReference type="PANTHER" id="PTHR30619:SF7">
    <property type="entry name" value="BETA-LACTAMASE DOMAIN PROTEIN"/>
    <property type="match status" value="1"/>
</dbReference>
<proteinExistence type="predicted"/>